<keyword evidence="1 2" id="KW-0732">Signal</keyword>
<accession>A0ABU1K8K6</accession>
<dbReference type="NCBIfam" id="TIGR04183">
    <property type="entry name" value="Por_Secre_tail"/>
    <property type="match status" value="1"/>
</dbReference>
<comment type="caution">
    <text evidence="4">The sequence shown here is derived from an EMBL/GenBank/DDBJ whole genome shotgun (WGS) entry which is preliminary data.</text>
</comment>
<dbReference type="Gene3D" id="3.40.50.1460">
    <property type="match status" value="1"/>
</dbReference>
<sequence>MKFLYTIFFLGFFFTLNAQQKQFSISWNEEKDVSTSPEEGRKLVPGFGNQFFNYNEAEQTISYTNQWKEAGNIISSELTNISYEVISASKLNNLDKSRIPSTPNFKMFASKAREVSYFQFELSPIVKQNGVFKKITSFSIQYTKGVARDGNVTFSTPSVTNSVLANGEWFRFYVEKSGVYKLSRSFLSSLGMNVSSIDPRRLKIHGHGGDMLPLQNSENEYYDIPETSIRVVGGNDGSFDSQDYILFYAKAVDDEWSEENLTNLNLYANRSYYFITADGNYGKRIAPFVQPTGNATTTITTFDDYQYHEIDDYSIVKTGRRWFGDRFDVENEKEFEFTFENLITSEPVEFRINTVSASEASTSMKISVNGEELGTSTFSAITDDNFADDSTISNQLIVNSSNINVKLTYNNGGNPASLAYVDYINVKAKRELRATNSQLEFTWEDAATTSGIGEYVIQNASSIQEVWDITDLYNVYYIENTQNQSNFSFKSTLGERRNYIAIPSSNFYTPLKEANAQVDNINLKGTVFENNQGQFQDVDYVIVTSELLLQQANRLAQYRREKDDLNVKVVLTKDIYTEFNSGKQDIGAIRNFIKYIYDNASSSTNRIKYVCLFGDGSVDYKNRLQNNNNIVPVFESLDSFSTSPSTTPSDDFYGLMDANEGASIFGGKLDIAVGRILADSPQTAKILVDKIFDYESKVSYGSWRNNFVLISDDADKRGNGGDDFDLQVKLDELGDDISENQPFINVKKIHSDSYQQVSSSGGFRYPEANEAINQAVEVGACVVNYFGHGGENGLAAERLVTIESIENWQNENRYNLFVTITCDFTIFDNPLRLSPGEYNLLNNNGGSVAMVSTVRKIFVSTGADYNFKLAPYLFQYDNQEVTIAEAVRLAKNDLTDPDRRTIFYFGDPAMKLALPDPEINLTHINDIPISSPQVDTLKALSKIKMRGELVYANGSRVTNYNGILSSVIFDKRIDRSTLNNDGSGVFDFTTLGESIFRGQASVTNGEFEFEFVVPKDIKIPVGEGRVSFYSQRNQLLQDNKGYNTSILVGGINENAPEDNKGPEIQLYMNDENFVSGGITNSSPFLLAKLADENGINTASGIGHDLVAILDGDETDPFVVNDYYETEVDDYTKGSVNYKLRDLDEGLHTLTFKAWDVYNNSSTAEIQFMVTGDDELKINRVLNYPNPFTTYTEFWFNHNRPFEPLEVQVQVFTVTGKVVWTKNQVINTDGFLSRDITWDGRDDFGDRIGKGVYVYKLTVKSTLTNKKVEKFEKLVIL</sequence>
<feature type="chain" id="PRO_5045645917" description="Gingipain domain-containing protein" evidence="2">
    <location>
        <begin position="19"/>
        <end position="1276"/>
    </location>
</feature>
<feature type="domain" description="Gingipain" evidence="3">
    <location>
        <begin position="540"/>
        <end position="912"/>
    </location>
</feature>
<dbReference type="InterPro" id="IPR029030">
    <property type="entry name" value="Caspase-like_dom_sf"/>
</dbReference>
<dbReference type="InterPro" id="IPR001769">
    <property type="entry name" value="Gingipain"/>
</dbReference>
<dbReference type="Gene3D" id="3.40.50.10390">
    <property type="entry name" value="Gingipain r, domain 1"/>
    <property type="match status" value="1"/>
</dbReference>
<dbReference type="Gene3D" id="2.60.40.4070">
    <property type="match status" value="1"/>
</dbReference>
<dbReference type="InterPro" id="IPR029031">
    <property type="entry name" value="Gingipain_N_sf"/>
</dbReference>
<evidence type="ECO:0000256" key="1">
    <source>
        <dbReference type="ARBA" id="ARBA00022729"/>
    </source>
</evidence>
<evidence type="ECO:0000256" key="2">
    <source>
        <dbReference type="SAM" id="SignalP"/>
    </source>
</evidence>
<dbReference type="InterPro" id="IPR026444">
    <property type="entry name" value="Secre_tail"/>
</dbReference>
<gene>
    <name evidence="4" type="ORF">GGR31_002615</name>
</gene>
<keyword evidence="5" id="KW-1185">Reference proteome</keyword>
<dbReference type="NCBIfam" id="NF033707">
    <property type="entry name" value="T9SS_sortase"/>
    <property type="match status" value="1"/>
</dbReference>
<protein>
    <recommendedName>
        <fullName evidence="3">Gingipain domain-containing protein</fullName>
    </recommendedName>
</protein>
<name>A0ABU1K8K6_9FLAO</name>
<proteinExistence type="predicted"/>
<organism evidence="4 5">
    <name type="scientific">Mesonia maritima</name>
    <dbReference type="NCBI Taxonomy" id="1793873"/>
    <lineage>
        <taxon>Bacteria</taxon>
        <taxon>Pseudomonadati</taxon>
        <taxon>Bacteroidota</taxon>
        <taxon>Flavobacteriia</taxon>
        <taxon>Flavobacteriales</taxon>
        <taxon>Flavobacteriaceae</taxon>
        <taxon>Mesonia</taxon>
    </lineage>
</organism>
<dbReference type="CDD" id="cd02258">
    <property type="entry name" value="Peptidase_C25_N"/>
    <property type="match status" value="1"/>
</dbReference>
<dbReference type="Pfam" id="PF01364">
    <property type="entry name" value="Peptidase_C25"/>
    <property type="match status" value="1"/>
</dbReference>
<dbReference type="SUPFAM" id="SSF52129">
    <property type="entry name" value="Caspase-like"/>
    <property type="match status" value="1"/>
</dbReference>
<dbReference type="RefSeq" id="WP_309729906.1">
    <property type="nucleotide sequence ID" value="NZ_JAVDQA010000009.1"/>
</dbReference>
<reference evidence="4 5" key="1">
    <citation type="submission" date="2023-07" db="EMBL/GenBank/DDBJ databases">
        <title>Genomic Encyclopedia of Type Strains, Phase IV (KMG-IV): sequencing the most valuable type-strain genomes for metagenomic binning, comparative biology and taxonomic classification.</title>
        <authorList>
            <person name="Goeker M."/>
        </authorList>
    </citation>
    <scope>NUCLEOTIDE SEQUENCE [LARGE SCALE GENOMIC DNA]</scope>
    <source>
        <strain evidence="4 5">DSM 102814</strain>
    </source>
</reference>
<evidence type="ECO:0000313" key="4">
    <source>
        <dbReference type="EMBL" id="MDR6301940.1"/>
    </source>
</evidence>
<feature type="signal peptide" evidence="2">
    <location>
        <begin position="1"/>
        <end position="18"/>
    </location>
</feature>
<evidence type="ECO:0000313" key="5">
    <source>
        <dbReference type="Proteomes" id="UP001257659"/>
    </source>
</evidence>
<dbReference type="EMBL" id="JAVDQA010000009">
    <property type="protein sequence ID" value="MDR6301940.1"/>
    <property type="molecule type" value="Genomic_DNA"/>
</dbReference>
<dbReference type="Proteomes" id="UP001257659">
    <property type="component" value="Unassembled WGS sequence"/>
</dbReference>
<evidence type="ECO:0000259" key="3">
    <source>
        <dbReference type="Pfam" id="PF01364"/>
    </source>
</evidence>